<dbReference type="EMBL" id="CP040602">
    <property type="protein sequence ID" value="QCU90133.1"/>
    <property type="molecule type" value="Genomic_DNA"/>
</dbReference>
<evidence type="ECO:0000256" key="2">
    <source>
        <dbReference type="ARBA" id="ARBA00007894"/>
    </source>
</evidence>
<dbReference type="OrthoDB" id="9807503at2"/>
<accession>A0A4V1HHT4</accession>
<dbReference type="GO" id="GO:0008270">
    <property type="term" value="F:zinc ion binding"/>
    <property type="evidence" value="ECO:0007669"/>
    <property type="project" value="InterPro"/>
</dbReference>
<gene>
    <name evidence="10 13" type="primary">gltX</name>
    <name evidence="13" type="ORF">FE785_05575</name>
</gene>
<evidence type="ECO:0000259" key="11">
    <source>
        <dbReference type="Pfam" id="PF00749"/>
    </source>
</evidence>
<dbReference type="SUPFAM" id="SSF52374">
    <property type="entry name" value="Nucleotidylyl transferase"/>
    <property type="match status" value="1"/>
</dbReference>
<keyword evidence="6 10" id="KW-0547">Nucleotide-binding</keyword>
<dbReference type="KEGG" id="thig:FE785_05575"/>
<dbReference type="Pfam" id="PF19269">
    <property type="entry name" value="Anticodon_2"/>
    <property type="match status" value="1"/>
</dbReference>
<keyword evidence="4 10" id="KW-0963">Cytoplasm</keyword>
<dbReference type="InterPro" id="IPR001412">
    <property type="entry name" value="aa-tRNA-synth_I_CS"/>
</dbReference>
<keyword evidence="7 10" id="KW-0067">ATP-binding</keyword>
<evidence type="ECO:0000256" key="9">
    <source>
        <dbReference type="ARBA" id="ARBA00023146"/>
    </source>
</evidence>
<feature type="domain" description="Aminoacyl-tRNA synthetase class I anticodon-binding" evidence="12">
    <location>
        <begin position="318"/>
        <end position="459"/>
    </location>
</feature>
<dbReference type="InterPro" id="IPR045462">
    <property type="entry name" value="aa-tRNA-synth_I_cd-bd"/>
</dbReference>
<keyword evidence="9 10" id="KW-0030">Aminoacyl-tRNA synthetase</keyword>
<dbReference type="GO" id="GO:0005524">
    <property type="term" value="F:ATP binding"/>
    <property type="evidence" value="ECO:0007669"/>
    <property type="project" value="UniProtKB-UniRule"/>
</dbReference>
<dbReference type="Gene3D" id="1.10.10.350">
    <property type="match status" value="1"/>
</dbReference>
<dbReference type="Gene3D" id="3.40.50.620">
    <property type="entry name" value="HUPs"/>
    <property type="match status" value="1"/>
</dbReference>
<evidence type="ECO:0000313" key="14">
    <source>
        <dbReference type="Proteomes" id="UP000304864"/>
    </source>
</evidence>
<dbReference type="AlphaFoldDB" id="A0A4V1HHT4"/>
<dbReference type="GO" id="GO:0004818">
    <property type="term" value="F:glutamate-tRNA ligase activity"/>
    <property type="evidence" value="ECO:0007669"/>
    <property type="project" value="UniProtKB-UniRule"/>
</dbReference>
<dbReference type="InterPro" id="IPR014729">
    <property type="entry name" value="Rossmann-like_a/b/a_fold"/>
</dbReference>
<dbReference type="GO" id="GO:0006424">
    <property type="term" value="P:glutamyl-tRNA aminoacylation"/>
    <property type="evidence" value="ECO:0007669"/>
    <property type="project" value="UniProtKB-UniRule"/>
</dbReference>
<dbReference type="PANTHER" id="PTHR43311">
    <property type="entry name" value="GLUTAMATE--TRNA LIGASE"/>
    <property type="match status" value="1"/>
</dbReference>
<dbReference type="FunFam" id="3.40.50.620:FF:000007">
    <property type="entry name" value="Glutamate--tRNA ligase"/>
    <property type="match status" value="1"/>
</dbReference>
<evidence type="ECO:0000259" key="12">
    <source>
        <dbReference type="Pfam" id="PF19269"/>
    </source>
</evidence>
<dbReference type="RefSeq" id="WP_138564809.1">
    <property type="nucleotide sequence ID" value="NZ_CP040602.1"/>
</dbReference>
<evidence type="ECO:0000256" key="6">
    <source>
        <dbReference type="ARBA" id="ARBA00022741"/>
    </source>
</evidence>
<dbReference type="NCBIfam" id="TIGR00464">
    <property type="entry name" value="gltX_bact"/>
    <property type="match status" value="1"/>
</dbReference>
<keyword evidence="5 10" id="KW-0436">Ligase</keyword>
<evidence type="ECO:0000256" key="3">
    <source>
        <dbReference type="ARBA" id="ARBA00011245"/>
    </source>
</evidence>
<comment type="function">
    <text evidence="10">Catalyzes the attachment of glutamate to tRNA(Glu) in a two-step reaction: glutamate is first activated by ATP to form Glu-AMP and then transferred to the acceptor end of tRNA(Glu).</text>
</comment>
<comment type="caution">
    <text evidence="10">Lacks conserved residue(s) required for the propagation of feature annotation.</text>
</comment>
<protein>
    <recommendedName>
        <fullName evidence="10">Glutamate--tRNA ligase</fullName>
        <ecNumber evidence="10">6.1.1.17</ecNumber>
    </recommendedName>
    <alternativeName>
        <fullName evidence="10">Glutamyl-tRNA synthetase</fullName>
        <shortName evidence="10">GluRS</shortName>
    </alternativeName>
</protein>
<evidence type="ECO:0000256" key="10">
    <source>
        <dbReference type="HAMAP-Rule" id="MF_00022"/>
    </source>
</evidence>
<comment type="similarity">
    <text evidence="2 10">Belongs to the class-I aminoacyl-tRNA synthetase family. Glutamate--tRNA ligase type 1 subfamily.</text>
</comment>
<dbReference type="Proteomes" id="UP000304864">
    <property type="component" value="Chromosome"/>
</dbReference>
<keyword evidence="8 10" id="KW-0648">Protein biosynthesis</keyword>
<comment type="catalytic activity">
    <reaction evidence="10">
        <text>tRNA(Glu) + L-glutamate + ATP = L-glutamyl-tRNA(Glu) + AMP + diphosphate</text>
        <dbReference type="Rhea" id="RHEA:23540"/>
        <dbReference type="Rhea" id="RHEA-COMP:9663"/>
        <dbReference type="Rhea" id="RHEA-COMP:9680"/>
        <dbReference type="ChEBI" id="CHEBI:29985"/>
        <dbReference type="ChEBI" id="CHEBI:30616"/>
        <dbReference type="ChEBI" id="CHEBI:33019"/>
        <dbReference type="ChEBI" id="CHEBI:78442"/>
        <dbReference type="ChEBI" id="CHEBI:78520"/>
        <dbReference type="ChEBI" id="CHEBI:456215"/>
        <dbReference type="EC" id="6.1.1.17"/>
    </reaction>
</comment>
<dbReference type="PRINTS" id="PR00987">
    <property type="entry name" value="TRNASYNTHGLU"/>
</dbReference>
<keyword evidence="14" id="KW-1185">Reference proteome</keyword>
<name>A0A4V1HHT4_9GAMM</name>
<dbReference type="PROSITE" id="PS00178">
    <property type="entry name" value="AA_TRNA_LIGASE_I"/>
    <property type="match status" value="1"/>
</dbReference>
<dbReference type="GO" id="GO:0000049">
    <property type="term" value="F:tRNA binding"/>
    <property type="evidence" value="ECO:0007669"/>
    <property type="project" value="InterPro"/>
</dbReference>
<dbReference type="InterPro" id="IPR033910">
    <property type="entry name" value="GluRS_core"/>
</dbReference>
<dbReference type="SUPFAM" id="SSF48163">
    <property type="entry name" value="An anticodon-binding domain of class I aminoacyl-tRNA synthetases"/>
    <property type="match status" value="1"/>
</dbReference>
<organism evidence="13 14">
    <name type="scientific">Thiomicrorhabdus sediminis</name>
    <dbReference type="NCBI Taxonomy" id="2580412"/>
    <lineage>
        <taxon>Bacteria</taxon>
        <taxon>Pseudomonadati</taxon>
        <taxon>Pseudomonadota</taxon>
        <taxon>Gammaproteobacteria</taxon>
        <taxon>Thiotrichales</taxon>
        <taxon>Piscirickettsiaceae</taxon>
        <taxon>Thiomicrorhabdus</taxon>
    </lineage>
</organism>
<dbReference type="HAMAP" id="MF_00022">
    <property type="entry name" value="Glu_tRNA_synth_type1"/>
    <property type="match status" value="1"/>
</dbReference>
<reference evidence="13 14" key="1">
    <citation type="submission" date="2019-05" db="EMBL/GenBank/DDBJ databases">
        <title>Thiomicrorhabdus sediminis sp. nov, a novel sulfur-oxidizing bacterium isolated from coastal sediment.</title>
        <authorList>
            <person name="Liu X."/>
        </authorList>
    </citation>
    <scope>NUCLEOTIDE SEQUENCE [LARGE SCALE GENOMIC DNA]</scope>
    <source>
        <strain evidence="13 14">G1</strain>
    </source>
</reference>
<evidence type="ECO:0000256" key="5">
    <source>
        <dbReference type="ARBA" id="ARBA00022598"/>
    </source>
</evidence>
<proteinExistence type="inferred from homology"/>
<dbReference type="InterPro" id="IPR000924">
    <property type="entry name" value="Glu/Gln-tRNA-synth"/>
</dbReference>
<evidence type="ECO:0000313" key="13">
    <source>
        <dbReference type="EMBL" id="QCU90133.1"/>
    </source>
</evidence>
<dbReference type="PANTHER" id="PTHR43311:SF2">
    <property type="entry name" value="GLUTAMATE--TRNA LIGASE, MITOCHONDRIAL-RELATED"/>
    <property type="match status" value="1"/>
</dbReference>
<dbReference type="InterPro" id="IPR049940">
    <property type="entry name" value="GluQ/Sye"/>
</dbReference>
<feature type="binding site" evidence="10">
    <location>
        <position position="239"/>
    </location>
    <ligand>
        <name>ATP</name>
        <dbReference type="ChEBI" id="CHEBI:30616"/>
    </ligand>
</feature>
<feature type="domain" description="Glutamyl/glutaminyl-tRNA synthetase class Ib catalytic" evidence="11">
    <location>
        <begin position="2"/>
        <end position="304"/>
    </location>
</feature>
<evidence type="ECO:0000256" key="4">
    <source>
        <dbReference type="ARBA" id="ARBA00022490"/>
    </source>
</evidence>
<evidence type="ECO:0000256" key="8">
    <source>
        <dbReference type="ARBA" id="ARBA00022917"/>
    </source>
</evidence>
<comment type="subunit">
    <text evidence="3 10">Monomer.</text>
</comment>
<evidence type="ECO:0000256" key="1">
    <source>
        <dbReference type="ARBA" id="ARBA00004496"/>
    </source>
</evidence>
<dbReference type="GO" id="GO:0005829">
    <property type="term" value="C:cytosol"/>
    <property type="evidence" value="ECO:0007669"/>
    <property type="project" value="TreeGrafter"/>
</dbReference>
<dbReference type="EC" id="6.1.1.17" evidence="10"/>
<feature type="short sequence motif" description="'KMSKS' region" evidence="10">
    <location>
        <begin position="236"/>
        <end position="240"/>
    </location>
</feature>
<dbReference type="InterPro" id="IPR008925">
    <property type="entry name" value="aa_tRNA-synth_I_cd-bd_sf"/>
</dbReference>
<comment type="subcellular location">
    <subcellularLocation>
        <location evidence="1 10">Cytoplasm</location>
    </subcellularLocation>
</comment>
<dbReference type="InterPro" id="IPR020751">
    <property type="entry name" value="aa-tRNA-synth_I_codon-bd_sub2"/>
</dbReference>
<dbReference type="CDD" id="cd00808">
    <property type="entry name" value="GluRS_core"/>
    <property type="match status" value="1"/>
</dbReference>
<sequence>MIRTRFAPSPTGYLHIGGVRTALYSWLFAKKNGGEFTLRIEDTDLERSTEESVNAILEGMSWLGLDYDHGPIYQTHRFERYKEVINDLMERGLAYYCYATPEELDEMREQQKAAGLKPRYDGRYRDFDGEPPAGIDPVIRFKNPIEGDVVIDDLVKGKVIVNNRELDDLIIARSDGTPTYNLTVVIDDWDMGMTHIIRGDDHLNNTPRQINLYEAMGAPVPKFAHIPMVLGEDGSRLSKRHGAVSVLQYKEQGFLPEALLNYLVRLGWSHGDQEVFTMDEMVQLFNLDAVNGSPSTFDTVKLTWINEQHLKMANADHLATHLAPFVTQLGCDLSQGPQLNRVADLLRDRAKTLVEMAQGATYFYNDFSEFDADAAKKHLRPVAEEPLQLLLTKLEGISDWQAEVIHQAINVTAEELEVGMGKVGMPLRVAITGGGQSPAIDQTAELIGKKRCLTRIGMALQFIAERKANQQ</sequence>
<feature type="short sequence motif" description="'HIGH' region" evidence="10">
    <location>
        <begin position="8"/>
        <end position="18"/>
    </location>
</feature>
<dbReference type="Pfam" id="PF00749">
    <property type="entry name" value="tRNA-synt_1c"/>
    <property type="match status" value="1"/>
</dbReference>
<evidence type="ECO:0000256" key="7">
    <source>
        <dbReference type="ARBA" id="ARBA00022840"/>
    </source>
</evidence>
<dbReference type="InterPro" id="IPR004527">
    <property type="entry name" value="Glu-tRNA-ligase_bac/mito"/>
</dbReference>
<dbReference type="InterPro" id="IPR020058">
    <property type="entry name" value="Glu/Gln-tRNA-synth_Ib_cat-dom"/>
</dbReference>